<evidence type="ECO:0000313" key="2">
    <source>
        <dbReference type="Proteomes" id="UP000498740"/>
    </source>
</evidence>
<protein>
    <submittedName>
        <fullName evidence="1">Uncharacterized protein</fullName>
    </submittedName>
</protein>
<sequence>MVLAPLPTVRWAYAEIGRGVSPEPKVVRFELHWESLRSRMLTVMPSPYATEPSLLGTATAET</sequence>
<name>A0A7J0CUK4_STRMI</name>
<accession>A0A7J0CUK4</accession>
<gene>
    <name evidence="1" type="ORF">Smic_39210</name>
</gene>
<reference evidence="1 2" key="1">
    <citation type="submission" date="2020-05" db="EMBL/GenBank/DDBJ databases">
        <title>Whole genome shotgun sequence of Streptomyces microflavus NBRC 13062.</title>
        <authorList>
            <person name="Komaki H."/>
            <person name="Tamura T."/>
        </authorList>
    </citation>
    <scope>NUCLEOTIDE SEQUENCE [LARGE SCALE GENOMIC DNA]</scope>
    <source>
        <strain evidence="1 2">NBRC 13062</strain>
    </source>
</reference>
<comment type="caution">
    <text evidence="1">The sequence shown here is derived from an EMBL/GenBank/DDBJ whole genome shotgun (WGS) entry which is preliminary data.</text>
</comment>
<evidence type="ECO:0000313" key="1">
    <source>
        <dbReference type="EMBL" id="GFN05365.1"/>
    </source>
</evidence>
<dbReference type="Proteomes" id="UP000498740">
    <property type="component" value="Unassembled WGS sequence"/>
</dbReference>
<organism evidence="1 2">
    <name type="scientific">Streptomyces microflavus</name>
    <name type="common">Streptomyces lipmanii</name>
    <dbReference type="NCBI Taxonomy" id="1919"/>
    <lineage>
        <taxon>Bacteria</taxon>
        <taxon>Bacillati</taxon>
        <taxon>Actinomycetota</taxon>
        <taxon>Actinomycetes</taxon>
        <taxon>Kitasatosporales</taxon>
        <taxon>Streptomycetaceae</taxon>
        <taxon>Streptomyces</taxon>
    </lineage>
</organism>
<dbReference type="EMBL" id="BLWD01000001">
    <property type="protein sequence ID" value="GFN05365.1"/>
    <property type="molecule type" value="Genomic_DNA"/>
</dbReference>
<dbReference type="AlphaFoldDB" id="A0A7J0CUK4"/>
<proteinExistence type="predicted"/>